<evidence type="ECO:0000256" key="1">
    <source>
        <dbReference type="SAM" id="Phobius"/>
    </source>
</evidence>
<gene>
    <name evidence="2" type="ORF">MC7420_3508</name>
</gene>
<keyword evidence="3" id="KW-1185">Reference proteome</keyword>
<keyword evidence="1" id="KW-0472">Membrane</keyword>
<reference evidence="2 3" key="1">
    <citation type="submission" date="2008-07" db="EMBL/GenBank/DDBJ databases">
        <authorList>
            <person name="Tandeau de Marsac N."/>
            <person name="Ferriera S."/>
            <person name="Johnson J."/>
            <person name="Kravitz S."/>
            <person name="Beeson K."/>
            <person name="Sutton G."/>
            <person name="Rogers Y.-H."/>
            <person name="Friedman R."/>
            <person name="Frazier M."/>
            <person name="Venter J.C."/>
        </authorList>
    </citation>
    <scope>NUCLEOTIDE SEQUENCE [LARGE SCALE GENOMIC DNA]</scope>
    <source>
        <strain evidence="2 3">PCC 7420</strain>
    </source>
</reference>
<dbReference type="AlphaFoldDB" id="B4VZW5"/>
<organism evidence="2 3">
    <name type="scientific">Coleofasciculus chthonoplastes PCC 7420</name>
    <dbReference type="NCBI Taxonomy" id="118168"/>
    <lineage>
        <taxon>Bacteria</taxon>
        <taxon>Bacillati</taxon>
        <taxon>Cyanobacteriota</taxon>
        <taxon>Cyanophyceae</taxon>
        <taxon>Coleofasciculales</taxon>
        <taxon>Coleofasciculaceae</taxon>
        <taxon>Coleofasciculus</taxon>
    </lineage>
</organism>
<dbReference type="RefSeq" id="WP_006104396.1">
    <property type="nucleotide sequence ID" value="NZ_DS989864.1"/>
</dbReference>
<name>B4VZW5_9CYAN</name>
<dbReference type="STRING" id="118168.MC7420_3508"/>
<evidence type="ECO:0000313" key="3">
    <source>
        <dbReference type="Proteomes" id="UP000003835"/>
    </source>
</evidence>
<protein>
    <submittedName>
        <fullName evidence="2">Uncharacterized protein</fullName>
    </submittedName>
</protein>
<feature type="transmembrane region" description="Helical" evidence="1">
    <location>
        <begin position="23"/>
        <end position="43"/>
    </location>
</feature>
<dbReference type="HOGENOM" id="CLU_1406627_0_0_3"/>
<evidence type="ECO:0000313" key="2">
    <source>
        <dbReference type="EMBL" id="EDX72436.1"/>
    </source>
</evidence>
<accession>B4VZW5</accession>
<keyword evidence="1" id="KW-1133">Transmembrane helix</keyword>
<dbReference type="EMBL" id="DS989864">
    <property type="protein sequence ID" value="EDX72436.1"/>
    <property type="molecule type" value="Genomic_DNA"/>
</dbReference>
<sequence length="193" mass="22180">MQESGRQIYDKTKNKKISVMKNFLKLQLFALIILTFFLVLAIVRMPSSHPKLVEFPQPINNYILKDIKSDKSFWVSTSNDPYIILPKIKILNSPESFFYIDINYTSKSCRASLGESASFIQIFWRTSDEGFSENKSDTTPISMGGSSYLIPLRSLSLLSNIPDKTVEVNFRLDIVNKIRCKFQINKIMLGTFE</sequence>
<dbReference type="Proteomes" id="UP000003835">
    <property type="component" value="Unassembled WGS sequence"/>
</dbReference>
<proteinExistence type="predicted"/>
<keyword evidence="1" id="KW-0812">Transmembrane</keyword>